<accession>A0A3B0PF47</accession>
<reference evidence="2" key="1">
    <citation type="submission" date="2018-06" db="EMBL/GenBank/DDBJ databases">
        <authorList>
            <consortium name="Pathogen Informatics"/>
        </authorList>
    </citation>
    <scope>NUCLEOTIDE SEQUENCE [LARGE SCALE GENOMIC DNA]</scope>
    <source>
        <strain evidence="2">NCTC10135</strain>
    </source>
</reference>
<dbReference type="Proteomes" id="UP000259864">
    <property type="component" value="Chromosome 1"/>
</dbReference>
<evidence type="ECO:0000313" key="2">
    <source>
        <dbReference type="Proteomes" id="UP000259864"/>
    </source>
</evidence>
<protein>
    <submittedName>
        <fullName evidence="1">Uncharacterized protein</fullName>
    </submittedName>
</protein>
<dbReference type="EMBL" id="LS991949">
    <property type="protein sequence ID" value="SYV90136.1"/>
    <property type="molecule type" value="Genomic_DNA"/>
</dbReference>
<evidence type="ECO:0000313" key="1">
    <source>
        <dbReference type="EMBL" id="SYV90136.1"/>
    </source>
</evidence>
<gene>
    <name evidence="1" type="ORF">NCTC10135_00653</name>
</gene>
<sequence>MKKIIENLSALLEIGVDELKNKLDIKDDTSSKELARKLGVYSIFETKEEHAEYINSKLANKEDLINSYSDKVNSNKELIEKQKIEIEKLNKSLENNLNYKTIISNFVKKEW</sequence>
<organism evidence="1 2">
    <name type="scientific">Metamycoplasma alkalescens</name>
    <dbReference type="NCBI Taxonomy" id="45363"/>
    <lineage>
        <taxon>Bacteria</taxon>
        <taxon>Bacillati</taxon>
        <taxon>Mycoplasmatota</taxon>
        <taxon>Mycoplasmoidales</taxon>
        <taxon>Metamycoplasmataceae</taxon>
        <taxon>Metamycoplasma</taxon>
    </lineage>
</organism>
<name>A0A3B0PF47_9BACT</name>
<proteinExistence type="predicted"/>
<feature type="non-terminal residue" evidence="1">
    <location>
        <position position="111"/>
    </location>
</feature>
<dbReference type="KEGG" id="mala:NCTC10135_00653"/>
<dbReference type="AlphaFoldDB" id="A0A3B0PF47"/>